<dbReference type="PANTHER" id="PTHR23150:SF19">
    <property type="entry name" value="FORMYLGLYCINE-GENERATING ENZYME"/>
    <property type="match status" value="1"/>
</dbReference>
<dbReference type="AlphaFoldDB" id="A0A9D2HDW9"/>
<keyword evidence="1" id="KW-0732">Signal</keyword>
<evidence type="ECO:0000259" key="2">
    <source>
        <dbReference type="Pfam" id="PF03781"/>
    </source>
</evidence>
<dbReference type="InterPro" id="IPR051043">
    <property type="entry name" value="Sulfatase_Mod_Factor_Kinase"/>
</dbReference>
<dbReference type="InterPro" id="IPR016187">
    <property type="entry name" value="CTDL_fold"/>
</dbReference>
<dbReference type="Pfam" id="PF03781">
    <property type="entry name" value="FGE-sulfatase"/>
    <property type="match status" value="2"/>
</dbReference>
<feature type="chain" id="PRO_5038542744" evidence="1">
    <location>
        <begin position="21"/>
        <end position="485"/>
    </location>
</feature>
<dbReference type="SUPFAM" id="SSF56436">
    <property type="entry name" value="C-type lectin-like"/>
    <property type="match status" value="2"/>
</dbReference>
<dbReference type="Gene3D" id="3.90.1580.10">
    <property type="entry name" value="paralog of FGE (formylglycine-generating enzyme)"/>
    <property type="match status" value="2"/>
</dbReference>
<feature type="signal peptide" evidence="1">
    <location>
        <begin position="1"/>
        <end position="20"/>
    </location>
</feature>
<gene>
    <name evidence="3" type="ORF">H9962_09100</name>
</gene>
<dbReference type="GO" id="GO:0120147">
    <property type="term" value="F:formylglycine-generating oxidase activity"/>
    <property type="evidence" value="ECO:0007669"/>
    <property type="project" value="TreeGrafter"/>
</dbReference>
<sequence length="485" mass="54183">MRKVRAVVAALCVTLPIVGAAGVGKAQEGPKASELPTYTNSIGMELVRIPAGTALVETGKNMFDEPVFGAKALVSQPFYLGKYEVTQEQWAKVMGSNPAKFKGRNNPVESVSWDDVQEFIKRLNALEGHDRYRLPTEMEWGLAARGGADTVYFFGETEEALSDYAWFADNATDRTKPVGRKQPNPYGLYDVYGNVREWVQDRYGAYPKDTELKDYSGPASGSERVVLGGAWSNSADDFHYAFRTESAPGARSDSLGFRLALSPFDLPTYTDSLGMEFVLIPANSFMITPDTKATVSKPFYLGKYEVTQAQWKEVMGSNPSYYTGDTLPVDSVSWDDVQEFIKRLNAREGHNRYRLPTEVEWELAARGGTTDRYFFGKTADLLGDYAWFTENARLVTHPVGSKLPNPYGLYDIYGNVWEWTQDWYAPYPETPELKDYSGPESGVRRVIRGGSWNNAAVFCRSNARSSYLDSNRLTGVGFRLALNPE</sequence>
<dbReference type="PANTHER" id="PTHR23150">
    <property type="entry name" value="SULFATASE MODIFYING FACTOR 1, 2"/>
    <property type="match status" value="1"/>
</dbReference>
<dbReference type="InterPro" id="IPR005532">
    <property type="entry name" value="SUMF_dom"/>
</dbReference>
<evidence type="ECO:0000313" key="4">
    <source>
        <dbReference type="Proteomes" id="UP000824225"/>
    </source>
</evidence>
<dbReference type="InterPro" id="IPR042095">
    <property type="entry name" value="SUMF_sf"/>
</dbReference>
<dbReference type="Proteomes" id="UP000824225">
    <property type="component" value="Unassembled WGS sequence"/>
</dbReference>
<organism evidence="3 4">
    <name type="scientific">Candidatus Mailhella merdigallinarum</name>
    <dbReference type="NCBI Taxonomy" id="2838658"/>
    <lineage>
        <taxon>Bacteria</taxon>
        <taxon>Pseudomonadati</taxon>
        <taxon>Thermodesulfobacteriota</taxon>
        <taxon>Desulfovibrionia</taxon>
        <taxon>Desulfovibrionales</taxon>
        <taxon>Desulfovibrionaceae</taxon>
        <taxon>Mailhella</taxon>
    </lineage>
</organism>
<proteinExistence type="predicted"/>
<name>A0A9D2HDW9_9BACT</name>
<protein>
    <submittedName>
        <fullName evidence="3">Formylglycine-generating enzyme family protein</fullName>
    </submittedName>
</protein>
<evidence type="ECO:0000313" key="3">
    <source>
        <dbReference type="EMBL" id="HJA09328.1"/>
    </source>
</evidence>
<dbReference type="EMBL" id="DXAN01000028">
    <property type="protein sequence ID" value="HJA09328.1"/>
    <property type="molecule type" value="Genomic_DNA"/>
</dbReference>
<reference evidence="3" key="1">
    <citation type="journal article" date="2021" name="PeerJ">
        <title>Extensive microbial diversity within the chicken gut microbiome revealed by metagenomics and culture.</title>
        <authorList>
            <person name="Gilroy R."/>
            <person name="Ravi A."/>
            <person name="Getino M."/>
            <person name="Pursley I."/>
            <person name="Horton D.L."/>
            <person name="Alikhan N.F."/>
            <person name="Baker D."/>
            <person name="Gharbi K."/>
            <person name="Hall N."/>
            <person name="Watson M."/>
            <person name="Adriaenssens E.M."/>
            <person name="Foster-Nyarko E."/>
            <person name="Jarju S."/>
            <person name="Secka A."/>
            <person name="Antonio M."/>
            <person name="Oren A."/>
            <person name="Chaudhuri R.R."/>
            <person name="La Ragione R."/>
            <person name="Hildebrand F."/>
            <person name="Pallen M.J."/>
        </authorList>
    </citation>
    <scope>NUCLEOTIDE SEQUENCE</scope>
    <source>
        <strain evidence="3">CHK186-16707</strain>
    </source>
</reference>
<accession>A0A9D2HDW9</accession>
<evidence type="ECO:0000256" key="1">
    <source>
        <dbReference type="SAM" id="SignalP"/>
    </source>
</evidence>
<comment type="caution">
    <text evidence="3">The sequence shown here is derived from an EMBL/GenBank/DDBJ whole genome shotgun (WGS) entry which is preliminary data.</text>
</comment>
<reference evidence="3" key="2">
    <citation type="submission" date="2021-04" db="EMBL/GenBank/DDBJ databases">
        <authorList>
            <person name="Gilroy R."/>
        </authorList>
    </citation>
    <scope>NUCLEOTIDE SEQUENCE</scope>
    <source>
        <strain evidence="3">CHK186-16707</strain>
    </source>
</reference>
<feature type="domain" description="Sulfatase-modifying factor enzyme-like" evidence="2">
    <location>
        <begin position="289"/>
        <end position="481"/>
    </location>
</feature>
<feature type="domain" description="Sulfatase-modifying factor enzyme-like" evidence="2">
    <location>
        <begin position="45"/>
        <end position="260"/>
    </location>
</feature>